<dbReference type="CDD" id="cd11019">
    <property type="entry name" value="OsENODL1_like"/>
    <property type="match status" value="1"/>
</dbReference>
<evidence type="ECO:0000256" key="4">
    <source>
        <dbReference type="ARBA" id="ARBA00022729"/>
    </source>
</evidence>
<dbReference type="InterPro" id="IPR003245">
    <property type="entry name" value="Phytocyanin_dom"/>
</dbReference>
<gene>
    <name evidence="13" type="ORF">Nepgr_027392</name>
</gene>
<dbReference type="PANTHER" id="PTHR33021:SF449">
    <property type="entry name" value="EARLY NODULIN-LIKE PROTEIN 2"/>
    <property type="match status" value="1"/>
</dbReference>
<dbReference type="AlphaFoldDB" id="A0AAD3TAQ7"/>
<evidence type="ECO:0000256" key="5">
    <source>
        <dbReference type="ARBA" id="ARBA00023136"/>
    </source>
</evidence>
<dbReference type="PROSITE" id="PS51257">
    <property type="entry name" value="PROKAR_LIPOPROTEIN"/>
    <property type="match status" value="1"/>
</dbReference>
<organism evidence="13 14">
    <name type="scientific">Nepenthes gracilis</name>
    <name type="common">Slender pitcher plant</name>
    <dbReference type="NCBI Taxonomy" id="150966"/>
    <lineage>
        <taxon>Eukaryota</taxon>
        <taxon>Viridiplantae</taxon>
        <taxon>Streptophyta</taxon>
        <taxon>Embryophyta</taxon>
        <taxon>Tracheophyta</taxon>
        <taxon>Spermatophyta</taxon>
        <taxon>Magnoliopsida</taxon>
        <taxon>eudicotyledons</taxon>
        <taxon>Gunneridae</taxon>
        <taxon>Pentapetalae</taxon>
        <taxon>Caryophyllales</taxon>
        <taxon>Nepenthaceae</taxon>
        <taxon>Nepenthes</taxon>
    </lineage>
</organism>
<keyword evidence="8" id="KW-0449">Lipoprotein</keyword>
<feature type="signal peptide" evidence="11">
    <location>
        <begin position="1"/>
        <end position="23"/>
    </location>
</feature>
<accession>A0AAD3TAQ7</accession>
<evidence type="ECO:0000256" key="3">
    <source>
        <dbReference type="ARBA" id="ARBA00022622"/>
    </source>
</evidence>
<comment type="subcellular location">
    <subcellularLocation>
        <location evidence="1">Cell membrane</location>
        <topology evidence="1">Lipid-anchor</topology>
        <topology evidence="1">GPI-anchor</topology>
    </subcellularLocation>
</comment>
<dbReference type="FunFam" id="2.60.40.420:FF:000010">
    <property type="entry name" value="Early nodulin-like protein 1"/>
    <property type="match status" value="1"/>
</dbReference>
<comment type="caution">
    <text evidence="13">The sequence shown here is derived from an EMBL/GenBank/DDBJ whole genome shotgun (WGS) entry which is preliminary data.</text>
</comment>
<dbReference type="Pfam" id="PF02298">
    <property type="entry name" value="Cu_bind_like"/>
    <property type="match status" value="1"/>
</dbReference>
<evidence type="ECO:0000256" key="9">
    <source>
        <dbReference type="ARBA" id="ARBA00035011"/>
    </source>
</evidence>
<evidence type="ECO:0000256" key="10">
    <source>
        <dbReference type="SAM" id="MobiDB-lite"/>
    </source>
</evidence>
<evidence type="ECO:0000256" key="7">
    <source>
        <dbReference type="ARBA" id="ARBA00023180"/>
    </source>
</evidence>
<feature type="chain" id="PRO_5042116536" description="Phytocyanin domain-containing protein" evidence="11">
    <location>
        <begin position="24"/>
        <end position="191"/>
    </location>
</feature>
<evidence type="ECO:0000256" key="8">
    <source>
        <dbReference type="ARBA" id="ARBA00023288"/>
    </source>
</evidence>
<dbReference type="Proteomes" id="UP001279734">
    <property type="component" value="Unassembled WGS sequence"/>
</dbReference>
<dbReference type="Gene3D" id="2.60.40.420">
    <property type="entry name" value="Cupredoxins - blue copper proteins"/>
    <property type="match status" value="1"/>
</dbReference>
<evidence type="ECO:0000256" key="11">
    <source>
        <dbReference type="SAM" id="SignalP"/>
    </source>
</evidence>
<evidence type="ECO:0000256" key="6">
    <source>
        <dbReference type="ARBA" id="ARBA00023157"/>
    </source>
</evidence>
<dbReference type="EMBL" id="BSYO01000029">
    <property type="protein sequence ID" value="GMH25549.1"/>
    <property type="molecule type" value="Genomic_DNA"/>
</dbReference>
<proteinExistence type="inferred from homology"/>
<feature type="compositionally biased region" description="Pro residues" evidence="10">
    <location>
        <begin position="134"/>
        <end position="146"/>
    </location>
</feature>
<keyword evidence="5" id="KW-0472">Membrane</keyword>
<name>A0AAD3TAQ7_NEPGR</name>
<protein>
    <recommendedName>
        <fullName evidence="12">Phytocyanin domain-containing protein</fullName>
    </recommendedName>
</protein>
<dbReference type="InterPro" id="IPR039391">
    <property type="entry name" value="Phytocyanin-like"/>
</dbReference>
<evidence type="ECO:0000259" key="12">
    <source>
        <dbReference type="PROSITE" id="PS51485"/>
    </source>
</evidence>
<dbReference type="SUPFAM" id="SSF49503">
    <property type="entry name" value="Cupredoxins"/>
    <property type="match status" value="1"/>
</dbReference>
<evidence type="ECO:0000313" key="14">
    <source>
        <dbReference type="Proteomes" id="UP001279734"/>
    </source>
</evidence>
<keyword evidence="3" id="KW-0336">GPI-anchor</keyword>
<reference evidence="13" key="1">
    <citation type="submission" date="2023-05" db="EMBL/GenBank/DDBJ databases">
        <title>Nepenthes gracilis genome sequencing.</title>
        <authorList>
            <person name="Fukushima K."/>
        </authorList>
    </citation>
    <scope>NUCLEOTIDE SEQUENCE</scope>
    <source>
        <strain evidence="13">SING2019-196</strain>
    </source>
</reference>
<keyword evidence="7" id="KW-0325">Glycoprotein</keyword>
<comment type="similarity">
    <text evidence="9">Belongs to the early nodulin-like (ENODL) family.</text>
</comment>
<evidence type="ECO:0000256" key="1">
    <source>
        <dbReference type="ARBA" id="ARBA00004609"/>
    </source>
</evidence>
<evidence type="ECO:0000313" key="13">
    <source>
        <dbReference type="EMBL" id="GMH25549.1"/>
    </source>
</evidence>
<feature type="compositionally biased region" description="Low complexity" evidence="10">
    <location>
        <begin position="147"/>
        <end position="175"/>
    </location>
</feature>
<keyword evidence="14" id="KW-1185">Reference proteome</keyword>
<sequence>MAFQRILWFFFIISAACFSSSHARRFYVGNRDGWVLDPSESYSQWAGRNRFLVNDTLYFKYKKKEDSVLEVSKDDYDHCNTENPIAKFEDGDSEFTLQRSGPFYFISGNKDHCQKGQKLIVVVISERHFRPAPATLPPSSSPPAAAPPKATTPSSPSPAEGAPKGSSSPASSPQQQISPAITLLLFSYLSL</sequence>
<dbReference type="GO" id="GO:0009055">
    <property type="term" value="F:electron transfer activity"/>
    <property type="evidence" value="ECO:0007669"/>
    <property type="project" value="InterPro"/>
</dbReference>
<keyword evidence="2" id="KW-1003">Cell membrane</keyword>
<keyword evidence="4 11" id="KW-0732">Signal</keyword>
<feature type="domain" description="Phytocyanin" evidence="12">
    <location>
        <begin position="24"/>
        <end position="125"/>
    </location>
</feature>
<evidence type="ECO:0000256" key="2">
    <source>
        <dbReference type="ARBA" id="ARBA00022475"/>
    </source>
</evidence>
<dbReference type="GO" id="GO:0098552">
    <property type="term" value="C:side of membrane"/>
    <property type="evidence" value="ECO:0007669"/>
    <property type="project" value="UniProtKB-KW"/>
</dbReference>
<keyword evidence="6" id="KW-1015">Disulfide bond</keyword>
<dbReference type="PROSITE" id="PS51485">
    <property type="entry name" value="PHYTOCYANIN"/>
    <property type="match status" value="1"/>
</dbReference>
<dbReference type="InterPro" id="IPR008972">
    <property type="entry name" value="Cupredoxin"/>
</dbReference>
<dbReference type="PANTHER" id="PTHR33021">
    <property type="entry name" value="BLUE COPPER PROTEIN"/>
    <property type="match status" value="1"/>
</dbReference>
<dbReference type="InterPro" id="IPR041846">
    <property type="entry name" value="ENL_dom"/>
</dbReference>
<dbReference type="GO" id="GO:0005886">
    <property type="term" value="C:plasma membrane"/>
    <property type="evidence" value="ECO:0007669"/>
    <property type="project" value="UniProtKB-SubCell"/>
</dbReference>
<feature type="region of interest" description="Disordered" evidence="10">
    <location>
        <begin position="132"/>
        <end position="175"/>
    </location>
</feature>